<name>A0AAN5IAR8_9BILA</name>
<dbReference type="InterPro" id="IPR001810">
    <property type="entry name" value="F-box_dom"/>
</dbReference>
<accession>A0AAN5IAR8</accession>
<feature type="non-terminal residue" evidence="2">
    <location>
        <position position="288"/>
    </location>
</feature>
<dbReference type="SMART" id="SM00256">
    <property type="entry name" value="FBOX"/>
    <property type="match status" value="1"/>
</dbReference>
<dbReference type="Proteomes" id="UP001328107">
    <property type="component" value="Unassembled WGS sequence"/>
</dbReference>
<gene>
    <name evidence="2" type="ORF">PMAYCL1PPCAC_29322</name>
</gene>
<dbReference type="CDD" id="cd09917">
    <property type="entry name" value="F-box_SF"/>
    <property type="match status" value="1"/>
</dbReference>
<feature type="domain" description="F-box" evidence="1">
    <location>
        <begin position="20"/>
        <end position="72"/>
    </location>
</feature>
<dbReference type="InterPro" id="IPR036047">
    <property type="entry name" value="F-box-like_dom_sf"/>
</dbReference>
<proteinExistence type="predicted"/>
<reference evidence="3" key="1">
    <citation type="submission" date="2022-10" db="EMBL/GenBank/DDBJ databases">
        <title>Genome assembly of Pristionchus species.</title>
        <authorList>
            <person name="Yoshida K."/>
            <person name="Sommer R.J."/>
        </authorList>
    </citation>
    <scope>NUCLEOTIDE SEQUENCE [LARGE SCALE GENOMIC DNA]</scope>
    <source>
        <strain evidence="3">RS5460</strain>
    </source>
</reference>
<evidence type="ECO:0000313" key="3">
    <source>
        <dbReference type="Proteomes" id="UP001328107"/>
    </source>
</evidence>
<organism evidence="2 3">
    <name type="scientific">Pristionchus mayeri</name>
    <dbReference type="NCBI Taxonomy" id="1317129"/>
    <lineage>
        <taxon>Eukaryota</taxon>
        <taxon>Metazoa</taxon>
        <taxon>Ecdysozoa</taxon>
        <taxon>Nematoda</taxon>
        <taxon>Chromadorea</taxon>
        <taxon>Rhabditida</taxon>
        <taxon>Rhabditina</taxon>
        <taxon>Diplogasteromorpha</taxon>
        <taxon>Diplogasteroidea</taxon>
        <taxon>Neodiplogasteridae</taxon>
        <taxon>Pristionchus</taxon>
    </lineage>
</organism>
<evidence type="ECO:0000313" key="2">
    <source>
        <dbReference type="EMBL" id="GMR59127.1"/>
    </source>
</evidence>
<dbReference type="SUPFAM" id="SSF81383">
    <property type="entry name" value="F-box domain"/>
    <property type="match status" value="1"/>
</dbReference>
<dbReference type="Pfam" id="PF00646">
    <property type="entry name" value="F-box"/>
    <property type="match status" value="1"/>
</dbReference>
<protein>
    <recommendedName>
        <fullName evidence="1">F-box domain-containing protein</fullName>
    </recommendedName>
</protein>
<dbReference type="AlphaFoldDB" id="A0AAN5IAR8"/>
<dbReference type="PROSITE" id="PS50181">
    <property type="entry name" value="FBOX"/>
    <property type="match status" value="1"/>
</dbReference>
<sequence>MVSSEIVGDNNKPAIPEICKTTLCGLPDLVQSHILSFLPRLSIINVSLTCRLWREVIIAFPKQCAKAQFDKATVKSCTRKFLIIIKEKGRPNISKTFPIVEENAYEPPRKDGRIEEEQKNEDVQSKCTPGIIQRFDKIVRIGIVKTLKIDAIDITEESIDRIVHIFAHVEKVTLTNMDLQGISNEKARKLLFGMGNTKLNISFTWINARLFDNSFWEKCKDQLCVLELDTVIVRQRKVNLYLVYKTIGQAGIPVIREDKFIHLCSRIPSITFGVQNELNADTIIRIFK</sequence>
<dbReference type="EMBL" id="BTRK01000006">
    <property type="protein sequence ID" value="GMR59127.1"/>
    <property type="molecule type" value="Genomic_DNA"/>
</dbReference>
<evidence type="ECO:0000259" key="1">
    <source>
        <dbReference type="PROSITE" id="PS50181"/>
    </source>
</evidence>
<dbReference type="Gene3D" id="1.20.1280.50">
    <property type="match status" value="1"/>
</dbReference>
<comment type="caution">
    <text evidence="2">The sequence shown here is derived from an EMBL/GenBank/DDBJ whole genome shotgun (WGS) entry which is preliminary data.</text>
</comment>
<keyword evidence="3" id="KW-1185">Reference proteome</keyword>